<reference evidence="2" key="1">
    <citation type="submission" date="2025-08" db="UniProtKB">
        <authorList>
            <consortium name="RefSeq"/>
        </authorList>
    </citation>
    <scope>IDENTIFICATION</scope>
    <source>
        <tissue evidence="2">Whole insect</tissue>
    </source>
</reference>
<name>A0A6P7FVK2_DIAVI</name>
<sequence length="189" mass="20798">MAVVLRGFPEQLLTEEQGATVLKAINRAVFAADPDPDRQFDGASQRDGAVLVTCCSEKASKWLVDTVRSLELEGIGQLRAGSVKEVLNRPRVSVLIPTAYMDVEDHKSIFRILGHLNPGLKTDSWRLFAEKREAKSILLFCEIPEADLVMLRKMWLRVSFGLHKVTFVVLKEGGAKPANAEGGANQPTA</sequence>
<organism evidence="2">
    <name type="scientific">Diabrotica virgifera virgifera</name>
    <name type="common">western corn rootworm</name>
    <dbReference type="NCBI Taxonomy" id="50390"/>
    <lineage>
        <taxon>Eukaryota</taxon>
        <taxon>Metazoa</taxon>
        <taxon>Ecdysozoa</taxon>
        <taxon>Arthropoda</taxon>
        <taxon>Hexapoda</taxon>
        <taxon>Insecta</taxon>
        <taxon>Pterygota</taxon>
        <taxon>Neoptera</taxon>
        <taxon>Endopterygota</taxon>
        <taxon>Coleoptera</taxon>
        <taxon>Polyphaga</taxon>
        <taxon>Cucujiformia</taxon>
        <taxon>Chrysomeloidea</taxon>
        <taxon>Chrysomelidae</taxon>
        <taxon>Galerucinae</taxon>
        <taxon>Diabroticina</taxon>
        <taxon>Diabroticites</taxon>
        <taxon>Diabrotica</taxon>
    </lineage>
</organism>
<dbReference type="InParanoid" id="A0A6P7FVK2"/>
<gene>
    <name evidence="2" type="primary">LOC114334640</name>
</gene>
<dbReference type="Pfam" id="PF16012">
    <property type="entry name" value="DUF4780"/>
    <property type="match status" value="1"/>
</dbReference>
<feature type="domain" description="DUF4780" evidence="1">
    <location>
        <begin position="1"/>
        <end position="167"/>
    </location>
</feature>
<accession>A0A6P7FVK2</accession>
<evidence type="ECO:0000313" key="2">
    <source>
        <dbReference type="RefSeq" id="XP_028140529.1"/>
    </source>
</evidence>
<dbReference type="RefSeq" id="XP_028140529.1">
    <property type="nucleotide sequence ID" value="XM_028284728.1"/>
</dbReference>
<evidence type="ECO:0000259" key="1">
    <source>
        <dbReference type="Pfam" id="PF16012"/>
    </source>
</evidence>
<dbReference type="InterPro" id="IPR031961">
    <property type="entry name" value="DUF4780"/>
</dbReference>
<proteinExistence type="predicted"/>
<protein>
    <submittedName>
        <fullName evidence="2">Uncharacterized protein LOC114334640</fullName>
    </submittedName>
</protein>
<dbReference type="AlphaFoldDB" id="A0A6P7FVK2"/>